<evidence type="ECO:0000313" key="3">
    <source>
        <dbReference type="Proteomes" id="UP000010932"/>
    </source>
</evidence>
<dbReference type="Proteomes" id="UP000010932">
    <property type="component" value="Unassembled WGS sequence"/>
</dbReference>
<dbReference type="AlphaFoldDB" id="L7E3Q9"/>
<dbReference type="EMBL" id="ANKQ01000002">
    <property type="protein sequence ID" value="ELP53664.1"/>
    <property type="molecule type" value="Genomic_DNA"/>
</dbReference>
<protein>
    <submittedName>
        <fullName evidence="2">Putative membrane protein</fullName>
    </submittedName>
</protein>
<comment type="caution">
    <text evidence="2">The sequence shown here is derived from an EMBL/GenBank/DDBJ whole genome shotgun (WGS) entry which is preliminary data.</text>
</comment>
<proteinExistence type="predicted"/>
<dbReference type="PATRIC" id="fig|1134457.3.peg.3270"/>
<feature type="transmembrane region" description="Helical" evidence="1">
    <location>
        <begin position="460"/>
        <end position="485"/>
    </location>
</feature>
<feature type="transmembrane region" description="Helical" evidence="1">
    <location>
        <begin position="337"/>
        <end position="355"/>
    </location>
</feature>
<feature type="transmembrane region" description="Helical" evidence="1">
    <location>
        <begin position="361"/>
        <end position="387"/>
    </location>
</feature>
<keyword evidence="1" id="KW-0812">Transmembrane</keyword>
<feature type="transmembrane region" description="Helical" evidence="1">
    <location>
        <begin position="307"/>
        <end position="330"/>
    </location>
</feature>
<feature type="transmembrane region" description="Helical" evidence="1">
    <location>
        <begin position="425"/>
        <end position="448"/>
    </location>
</feature>
<accession>L7E3Q9</accession>
<reference evidence="2 3" key="1">
    <citation type="journal article" date="2013" name="Genome Announc.">
        <title>Whole-Genome Sequence of Microcystis aeruginosa TAIHU98, a Nontoxic Bloom-Forming Strain Isolated from Taihu Lake, China.</title>
        <authorList>
            <person name="Yang C."/>
            <person name="Zhang W."/>
            <person name="Ren M."/>
            <person name="Song L."/>
            <person name="Li T."/>
            <person name="Zhao J."/>
        </authorList>
    </citation>
    <scope>NUCLEOTIDE SEQUENCE [LARGE SCALE GENOMIC DNA]</scope>
    <source>
        <strain evidence="2 3">TAIHU98</strain>
    </source>
</reference>
<organism evidence="2 3">
    <name type="scientific">Microcystis aeruginosa TAIHU98</name>
    <dbReference type="NCBI Taxonomy" id="1134457"/>
    <lineage>
        <taxon>Bacteria</taxon>
        <taxon>Bacillati</taxon>
        <taxon>Cyanobacteriota</taxon>
        <taxon>Cyanophyceae</taxon>
        <taxon>Oscillatoriophycideae</taxon>
        <taxon>Chroococcales</taxon>
        <taxon>Microcystaceae</taxon>
        <taxon>Microcystis</taxon>
    </lineage>
</organism>
<feature type="transmembrane region" description="Helical" evidence="1">
    <location>
        <begin position="394"/>
        <end position="419"/>
    </location>
</feature>
<sequence>MLFRFIRRLKNRAVKQKRQPQEVIETDLNWIWQPFENSSNFQFSATVKKIAAAIIESSADDIPKITFELDPRLVIPLCAIQLQNEINLTQLSSFKNKIESLYLLDFNLAAKIEFVDRVLSEITPNQRWLYLFKSLTPELQFALLSRLINCRRPTRNDWHNLFKKIEYQFKKSREYLIVLTVVFLLSLASVIEIFAIMYSQPKSWVNGLMAITIAVVLYFLIVLWREIILEKDTSEPTLLMQLGLLGPWTFCQEWYRQLRKNLLWAGVTEYELADVNAAVAVVVAVVGTVFVPVVGAVVVAVVGSRAWFIAVVGAVVGAMYGAMYGAALVGAGSKSKFGIWGAAVSVGIVAVYWAVVGSIYGAGLVGFIDGFWAVTGAWFGAVAGFWAVAGFITVVWAVALVSAVVWAVVVAVTGVVVVAGSVGAAAVAVAVAGTVAGVIVFGLGIWYLAKEKTDLGWVRFLSILAFPWFCWFPIVFGFTSFALYHRLSWEWQSISLFWLVIFGFCAVLWVRGKKLEEKARNPLRGILDGQ</sequence>
<evidence type="ECO:0000313" key="2">
    <source>
        <dbReference type="EMBL" id="ELP53664.1"/>
    </source>
</evidence>
<gene>
    <name evidence="2" type="ORF">O53_2470</name>
</gene>
<name>L7E3Q9_MICAE</name>
<feature type="transmembrane region" description="Helical" evidence="1">
    <location>
        <begin position="175"/>
        <end position="198"/>
    </location>
</feature>
<keyword evidence="1" id="KW-1133">Transmembrane helix</keyword>
<feature type="transmembrane region" description="Helical" evidence="1">
    <location>
        <begin position="204"/>
        <end position="224"/>
    </location>
</feature>
<feature type="transmembrane region" description="Helical" evidence="1">
    <location>
        <begin position="277"/>
        <end position="301"/>
    </location>
</feature>
<evidence type="ECO:0000256" key="1">
    <source>
        <dbReference type="SAM" id="Phobius"/>
    </source>
</evidence>
<keyword evidence="1" id="KW-0472">Membrane</keyword>
<feature type="transmembrane region" description="Helical" evidence="1">
    <location>
        <begin position="491"/>
        <end position="510"/>
    </location>
</feature>
<dbReference type="RefSeq" id="WP_002735896.1">
    <property type="nucleotide sequence ID" value="NZ_ANKQ01000002.1"/>
</dbReference>